<gene>
    <name evidence="15" type="ORF">ALGA_2863</name>
</gene>
<evidence type="ECO:0000256" key="11">
    <source>
        <dbReference type="ARBA" id="ARBA00049902"/>
    </source>
</evidence>
<feature type="domain" description="Glycosyl transferase family 51" evidence="13">
    <location>
        <begin position="66"/>
        <end position="226"/>
    </location>
</feature>
<evidence type="ECO:0000256" key="4">
    <source>
        <dbReference type="ARBA" id="ARBA00022645"/>
    </source>
</evidence>
<evidence type="ECO:0000256" key="1">
    <source>
        <dbReference type="ARBA" id="ARBA00004752"/>
    </source>
</evidence>
<evidence type="ECO:0000256" key="6">
    <source>
        <dbReference type="ARBA" id="ARBA00022676"/>
    </source>
</evidence>
<evidence type="ECO:0000259" key="12">
    <source>
        <dbReference type="Pfam" id="PF00905"/>
    </source>
</evidence>
<dbReference type="KEGG" id="mbas:ALGA_2863"/>
<organism evidence="15 16">
    <name type="scientific">Labilibaculum antarcticum</name>
    <dbReference type="NCBI Taxonomy" id="1717717"/>
    <lineage>
        <taxon>Bacteria</taxon>
        <taxon>Pseudomonadati</taxon>
        <taxon>Bacteroidota</taxon>
        <taxon>Bacteroidia</taxon>
        <taxon>Marinilabiliales</taxon>
        <taxon>Marinifilaceae</taxon>
        <taxon>Labilibaculum</taxon>
    </lineage>
</organism>
<dbReference type="OrthoDB" id="9766909at2"/>
<protein>
    <recommendedName>
        <fullName evidence="10">peptidoglycan glycosyltransferase</fullName>
        <ecNumber evidence="10">2.4.99.28</ecNumber>
    </recommendedName>
</protein>
<evidence type="ECO:0000256" key="10">
    <source>
        <dbReference type="ARBA" id="ARBA00044770"/>
    </source>
</evidence>
<dbReference type="Gene3D" id="1.10.3810.10">
    <property type="entry name" value="Biosynthetic peptidoglycan transglycosylase-like"/>
    <property type="match status" value="1"/>
</dbReference>
<dbReference type="Pfam" id="PF06832">
    <property type="entry name" value="BiPBP_C"/>
    <property type="match status" value="1"/>
</dbReference>
<comment type="similarity">
    <text evidence="2">In the C-terminal section; belongs to the transpeptidase family.</text>
</comment>
<proteinExistence type="inferred from homology"/>
<dbReference type="InterPro" id="IPR011815">
    <property type="entry name" value="PBP_1c"/>
</dbReference>
<feature type="domain" description="Penicillin-binding C-terminal" evidence="14">
    <location>
        <begin position="696"/>
        <end position="780"/>
    </location>
</feature>
<reference evidence="16" key="2">
    <citation type="journal article" date="2020" name="Antonie Van Leeuwenhoek">
        <title>Labilibaculum antarcticum sp. nov., a novel facultative anaerobic, psychrotorelant bacterium isolated from marine sediment of Antarctica.</title>
        <authorList>
            <person name="Watanabe M."/>
            <person name="Kojima H."/>
            <person name="Fukui M."/>
        </authorList>
    </citation>
    <scope>NUCLEOTIDE SEQUENCE [LARGE SCALE GENOMIC DNA]</scope>
    <source>
        <strain evidence="16">SPP2</strain>
    </source>
</reference>
<reference evidence="15 16" key="1">
    <citation type="journal article" date="2018" name="Mar. Genomics">
        <title>Complete genome sequence of Marinifilaceae bacterium strain SPP2, isolated from the Antarctic marine sediment.</title>
        <authorList>
            <person name="Watanabe M."/>
            <person name="Kojima H."/>
            <person name="Fukui M."/>
        </authorList>
    </citation>
    <scope>NUCLEOTIDE SEQUENCE [LARGE SCALE GENOMIC DNA]</scope>
    <source>
        <strain evidence="15 16">SPP2</strain>
    </source>
</reference>
<evidence type="ECO:0000256" key="3">
    <source>
        <dbReference type="ARBA" id="ARBA00007739"/>
    </source>
</evidence>
<dbReference type="InterPro" id="IPR009647">
    <property type="entry name" value="PBP_C"/>
</dbReference>
<keyword evidence="8" id="KW-0378">Hydrolase</keyword>
<dbReference type="GO" id="GO:0009252">
    <property type="term" value="P:peptidoglycan biosynthetic process"/>
    <property type="evidence" value="ECO:0007669"/>
    <property type="project" value="InterPro"/>
</dbReference>
<accession>A0A1Y1CL83</accession>
<dbReference type="Gene3D" id="3.40.710.10">
    <property type="entry name" value="DD-peptidase/beta-lactamase superfamily"/>
    <property type="match status" value="1"/>
</dbReference>
<evidence type="ECO:0000259" key="13">
    <source>
        <dbReference type="Pfam" id="PF00912"/>
    </source>
</evidence>
<dbReference type="InterPro" id="IPR001264">
    <property type="entry name" value="Glyco_trans_51"/>
</dbReference>
<evidence type="ECO:0000256" key="8">
    <source>
        <dbReference type="ARBA" id="ARBA00022801"/>
    </source>
</evidence>
<evidence type="ECO:0000256" key="9">
    <source>
        <dbReference type="ARBA" id="ARBA00023268"/>
    </source>
</evidence>
<dbReference type="InterPro" id="IPR050396">
    <property type="entry name" value="Glycosyltr_51/Transpeptidase"/>
</dbReference>
<dbReference type="Pfam" id="PF00912">
    <property type="entry name" value="Transgly"/>
    <property type="match status" value="1"/>
</dbReference>
<dbReference type="PANTHER" id="PTHR32282">
    <property type="entry name" value="BINDING PROTEIN TRANSPEPTIDASE, PUTATIVE-RELATED"/>
    <property type="match status" value="1"/>
</dbReference>
<dbReference type="GO" id="GO:0030288">
    <property type="term" value="C:outer membrane-bounded periplasmic space"/>
    <property type="evidence" value="ECO:0007669"/>
    <property type="project" value="TreeGrafter"/>
</dbReference>
<dbReference type="InterPro" id="IPR023346">
    <property type="entry name" value="Lysozyme-like_dom_sf"/>
</dbReference>
<keyword evidence="6" id="KW-0328">Glycosyltransferase</keyword>
<evidence type="ECO:0000256" key="5">
    <source>
        <dbReference type="ARBA" id="ARBA00022670"/>
    </source>
</evidence>
<dbReference type="InterPro" id="IPR001460">
    <property type="entry name" value="PCN-bd_Tpept"/>
</dbReference>
<dbReference type="GO" id="GO:0008658">
    <property type="term" value="F:penicillin binding"/>
    <property type="evidence" value="ECO:0007669"/>
    <property type="project" value="InterPro"/>
</dbReference>
<evidence type="ECO:0000259" key="14">
    <source>
        <dbReference type="Pfam" id="PF06832"/>
    </source>
</evidence>
<dbReference type="InterPro" id="IPR036950">
    <property type="entry name" value="PBP_transglycosylase"/>
</dbReference>
<keyword evidence="9" id="KW-0511">Multifunctional enzyme</keyword>
<dbReference type="SUPFAM" id="SSF56601">
    <property type="entry name" value="beta-lactamase/transpeptidase-like"/>
    <property type="match status" value="1"/>
</dbReference>
<evidence type="ECO:0000256" key="2">
    <source>
        <dbReference type="ARBA" id="ARBA00007090"/>
    </source>
</evidence>
<keyword evidence="5" id="KW-0645">Protease</keyword>
<evidence type="ECO:0000313" key="15">
    <source>
        <dbReference type="EMBL" id="BAX81168.1"/>
    </source>
</evidence>
<comment type="pathway">
    <text evidence="1">Cell wall biogenesis; peptidoglycan biosynthesis.</text>
</comment>
<dbReference type="InterPro" id="IPR012338">
    <property type="entry name" value="Beta-lactam/transpept-like"/>
</dbReference>
<sequence length="797" mass="89751">MIIPKIKYCQSKKCRIIMLAFLLWGISFWFSLPSELFQDPTSTILFSREGKLLGARIATDGQWRFPESELVPEKFEKSLLAFEDQYFYYHPGVNPVSLGRAFLLNIKAGHVVSGGSTLSMQLIRISRKGKSRNYYQKLIELIKSIRLELGYSKKEILALYASHAPFGGNVVGLEAASWRFFGRNAGDLSWAEAATLAVLPNAPALIYPGRNSKKLRDKRNRLLDRLVEREIIDSTTCELAKLEVLPSKIHALPMLAPHLLDQANIEFTGERITSSLNDRLQLQVNGLVRKYQRNFEANEIHNMAVLVLDVETGQSLAYVGNTAKFDEENNGNQVDVIRAARSTGSVLKPFLFASMLKSGEILPNTLVPDIPTQIAGYSPKNFNLRYDGAVPAHKALSRSLNVPAVRMLRDYGVEPFHHMLKKLGLTTLNRPSGHYGLSLILGGAEGTLWDLCGMYSGLARTLKHYNQYNKTYFPNDIREPAYRLQDSVEKGKAESQSRLSAASIYQTFEALLEVNRPNGESGWKSFSSSRKVAWKTGTSFGFRDAWAIGTTPKYVVGVWVGNADGVGRPGLTGVSAAAPVMFDVFNLLPSGSWFDIPFEEMEEIPVCRQSGYRAGRWCEIVDTMLVCKTGLATKSCPYHRLVHLDASKRYQVNSECEKVSNMQHVNWFVLPPAMEWYYKKRNALYRPLPPFRDDCSGVQNHKVMELIYPKGNDQIFVPVDLDGIRGKVVFEMAHHDPEAEVFWHLDGDFIGTTVLLHQKELSPDEGEHLLSLVDNHGNTLYKKFTIVGKKENEIDYY</sequence>
<keyword evidence="4" id="KW-0121">Carboxypeptidase</keyword>
<feature type="domain" description="Penicillin-binding protein transpeptidase" evidence="12">
    <location>
        <begin position="303"/>
        <end position="564"/>
    </location>
</feature>
<dbReference type="EC" id="2.4.99.28" evidence="10"/>
<dbReference type="PANTHER" id="PTHR32282:SF15">
    <property type="entry name" value="PENICILLIN-BINDING PROTEIN 1C"/>
    <property type="match status" value="1"/>
</dbReference>
<dbReference type="Pfam" id="PF00905">
    <property type="entry name" value="Transpeptidase"/>
    <property type="match status" value="1"/>
</dbReference>
<dbReference type="EMBL" id="AP018042">
    <property type="protein sequence ID" value="BAX81168.1"/>
    <property type="molecule type" value="Genomic_DNA"/>
</dbReference>
<evidence type="ECO:0000256" key="7">
    <source>
        <dbReference type="ARBA" id="ARBA00022679"/>
    </source>
</evidence>
<dbReference type="Proteomes" id="UP000218267">
    <property type="component" value="Chromosome"/>
</dbReference>
<comment type="catalytic activity">
    <reaction evidence="11">
        <text>[GlcNAc-(1-&gt;4)-Mur2Ac(oyl-L-Ala-gamma-D-Glu-L-Lys-D-Ala-D-Ala)](n)-di-trans,octa-cis-undecaprenyl diphosphate + beta-D-GlcNAc-(1-&gt;4)-Mur2Ac(oyl-L-Ala-gamma-D-Glu-L-Lys-D-Ala-D-Ala)-di-trans,octa-cis-undecaprenyl diphosphate = [GlcNAc-(1-&gt;4)-Mur2Ac(oyl-L-Ala-gamma-D-Glu-L-Lys-D-Ala-D-Ala)](n+1)-di-trans,octa-cis-undecaprenyl diphosphate + di-trans,octa-cis-undecaprenyl diphosphate + H(+)</text>
        <dbReference type="Rhea" id="RHEA:23708"/>
        <dbReference type="Rhea" id="RHEA-COMP:9602"/>
        <dbReference type="Rhea" id="RHEA-COMP:9603"/>
        <dbReference type="ChEBI" id="CHEBI:15378"/>
        <dbReference type="ChEBI" id="CHEBI:58405"/>
        <dbReference type="ChEBI" id="CHEBI:60033"/>
        <dbReference type="ChEBI" id="CHEBI:78435"/>
        <dbReference type="EC" id="2.4.99.28"/>
    </reaction>
</comment>
<comment type="similarity">
    <text evidence="3">In the N-terminal section; belongs to the glycosyltransferase 51 family.</text>
</comment>
<dbReference type="GO" id="GO:0008955">
    <property type="term" value="F:peptidoglycan glycosyltransferase activity"/>
    <property type="evidence" value="ECO:0007669"/>
    <property type="project" value="UniProtKB-EC"/>
</dbReference>
<dbReference type="NCBIfam" id="TIGR02073">
    <property type="entry name" value="PBP_1c"/>
    <property type="match status" value="1"/>
</dbReference>
<evidence type="ECO:0000313" key="16">
    <source>
        <dbReference type="Proteomes" id="UP000218267"/>
    </source>
</evidence>
<keyword evidence="7" id="KW-0808">Transferase</keyword>
<dbReference type="SUPFAM" id="SSF53955">
    <property type="entry name" value="Lysozyme-like"/>
    <property type="match status" value="1"/>
</dbReference>
<name>A0A1Y1CL83_9BACT</name>
<keyword evidence="16" id="KW-1185">Reference proteome</keyword>
<dbReference type="GO" id="GO:0004180">
    <property type="term" value="F:carboxypeptidase activity"/>
    <property type="evidence" value="ECO:0007669"/>
    <property type="project" value="UniProtKB-KW"/>
</dbReference>
<dbReference type="AlphaFoldDB" id="A0A1Y1CL83"/>
<dbReference type="GO" id="GO:0006508">
    <property type="term" value="P:proteolysis"/>
    <property type="evidence" value="ECO:0007669"/>
    <property type="project" value="UniProtKB-KW"/>
</dbReference>